<reference evidence="3" key="1">
    <citation type="submission" date="2022-11" db="UniProtKB">
        <authorList>
            <consortium name="WormBaseParasite"/>
        </authorList>
    </citation>
    <scope>IDENTIFICATION</scope>
</reference>
<dbReference type="WBParaSite" id="ACRNAN_scaffold16298.g19979.t1">
    <property type="protein sequence ID" value="ACRNAN_scaffold16298.g19979.t1"/>
    <property type="gene ID" value="ACRNAN_scaffold16298.g19979"/>
</dbReference>
<keyword evidence="2" id="KW-1185">Reference proteome</keyword>
<accession>A0A914CZG9</accession>
<evidence type="ECO:0000313" key="2">
    <source>
        <dbReference type="Proteomes" id="UP000887540"/>
    </source>
</evidence>
<proteinExistence type="predicted"/>
<sequence>MMKVEFALILCFCIFIVHGSLFQSPIQLYNAMKVIARKATTTKPALFKNCASDSTWHSIILSAEQTNLKDRRYFVRKVAESVLEKYGNESMFIAAYNEYNRNISIFVQADGNMAEWGTVFSNLEKFSFGCLHSSNGEETGLYVVKRPSEDDLSKVSTQKLMAFSRMIGNQQGM</sequence>
<dbReference type="AlphaFoldDB" id="A0A914CZG9"/>
<evidence type="ECO:0000313" key="3">
    <source>
        <dbReference type="WBParaSite" id="ACRNAN_scaffold16298.g19979.t1"/>
    </source>
</evidence>
<organism evidence="2 3">
    <name type="scientific">Acrobeloides nanus</name>
    <dbReference type="NCBI Taxonomy" id="290746"/>
    <lineage>
        <taxon>Eukaryota</taxon>
        <taxon>Metazoa</taxon>
        <taxon>Ecdysozoa</taxon>
        <taxon>Nematoda</taxon>
        <taxon>Chromadorea</taxon>
        <taxon>Rhabditida</taxon>
        <taxon>Tylenchina</taxon>
        <taxon>Cephalobomorpha</taxon>
        <taxon>Cephaloboidea</taxon>
        <taxon>Cephalobidae</taxon>
        <taxon>Acrobeloides</taxon>
    </lineage>
</organism>
<feature type="chain" id="PRO_5037732051" evidence="1">
    <location>
        <begin position="20"/>
        <end position="173"/>
    </location>
</feature>
<evidence type="ECO:0000256" key="1">
    <source>
        <dbReference type="SAM" id="SignalP"/>
    </source>
</evidence>
<dbReference type="Proteomes" id="UP000887540">
    <property type="component" value="Unplaced"/>
</dbReference>
<name>A0A914CZG9_9BILA</name>
<feature type="signal peptide" evidence="1">
    <location>
        <begin position="1"/>
        <end position="19"/>
    </location>
</feature>
<protein>
    <submittedName>
        <fullName evidence="3">Uncharacterized protein</fullName>
    </submittedName>
</protein>
<keyword evidence="1" id="KW-0732">Signal</keyword>